<dbReference type="Proteomes" id="UP000198281">
    <property type="component" value="Unassembled WGS sequence"/>
</dbReference>
<sequence length="137" mass="14042">MRSAMIAIGAASLVLLPHTAFAQAAKAPAPAVKPADRDVFCFVATAFSATALRQNEAKLTEQDKKAAAGLNQAVPYYAGRVSTRLSGPALVKAFKTAEGEFKGSNRGVEALGCLNAFGATMKSMIEASRAAGAPAAK</sequence>
<evidence type="ECO:0000313" key="3">
    <source>
        <dbReference type="Proteomes" id="UP000198281"/>
    </source>
</evidence>
<feature type="chain" id="PRO_5012624817" description="HdeA/HdeB family protein" evidence="1">
    <location>
        <begin position="23"/>
        <end position="137"/>
    </location>
</feature>
<dbReference type="EMBL" id="FZOS01000022">
    <property type="protein sequence ID" value="SNS89123.1"/>
    <property type="molecule type" value="Genomic_DNA"/>
</dbReference>
<evidence type="ECO:0008006" key="4">
    <source>
        <dbReference type="Google" id="ProtNLM"/>
    </source>
</evidence>
<dbReference type="RefSeq" id="WP_245842969.1">
    <property type="nucleotide sequence ID" value="NZ_FZOS01000022.1"/>
</dbReference>
<organism evidence="2 3">
    <name type="scientific">Edaphosphingomonas laterariae</name>
    <dbReference type="NCBI Taxonomy" id="861865"/>
    <lineage>
        <taxon>Bacteria</taxon>
        <taxon>Pseudomonadati</taxon>
        <taxon>Pseudomonadota</taxon>
        <taxon>Alphaproteobacteria</taxon>
        <taxon>Sphingomonadales</taxon>
        <taxon>Rhizorhabdaceae</taxon>
        <taxon>Edaphosphingomonas</taxon>
    </lineage>
</organism>
<keyword evidence="1" id="KW-0732">Signal</keyword>
<keyword evidence="3" id="KW-1185">Reference proteome</keyword>
<dbReference type="AlphaFoldDB" id="A0A239I7U0"/>
<protein>
    <recommendedName>
        <fullName evidence="4">HdeA/HdeB family protein</fullName>
    </recommendedName>
</protein>
<gene>
    <name evidence="2" type="ORF">SAMN06295912_12216</name>
</gene>
<accession>A0A239I7U0</accession>
<reference evidence="3" key="1">
    <citation type="submission" date="2017-06" db="EMBL/GenBank/DDBJ databases">
        <authorList>
            <person name="Varghese N."/>
            <person name="Submissions S."/>
        </authorList>
    </citation>
    <scope>NUCLEOTIDE SEQUENCE [LARGE SCALE GENOMIC DNA]</scope>
    <source>
        <strain evidence="3">LNB2</strain>
    </source>
</reference>
<evidence type="ECO:0000256" key="1">
    <source>
        <dbReference type="SAM" id="SignalP"/>
    </source>
</evidence>
<name>A0A239I7U0_9SPHN</name>
<feature type="signal peptide" evidence="1">
    <location>
        <begin position="1"/>
        <end position="22"/>
    </location>
</feature>
<proteinExistence type="predicted"/>
<evidence type="ECO:0000313" key="2">
    <source>
        <dbReference type="EMBL" id="SNS89123.1"/>
    </source>
</evidence>